<evidence type="ECO:0000259" key="1">
    <source>
        <dbReference type="Pfam" id="PF01400"/>
    </source>
</evidence>
<reference evidence="2 3" key="1">
    <citation type="submission" date="2021-11" db="EMBL/GenBank/DDBJ databases">
        <title>Black yeast isolated from Biological Soil Crust.</title>
        <authorList>
            <person name="Kurbessoian T."/>
        </authorList>
    </citation>
    <scope>NUCLEOTIDE SEQUENCE [LARGE SCALE GENOMIC DNA]</scope>
    <source>
        <strain evidence="2 3">CCFEE 5522</strain>
    </source>
</reference>
<protein>
    <recommendedName>
        <fullName evidence="1">Peptidase M12A domain-containing protein</fullName>
    </recommendedName>
</protein>
<dbReference type="InterPro" id="IPR024079">
    <property type="entry name" value="MetalloPept_cat_dom_sf"/>
</dbReference>
<dbReference type="GO" id="GO:0004222">
    <property type="term" value="F:metalloendopeptidase activity"/>
    <property type="evidence" value="ECO:0007669"/>
    <property type="project" value="InterPro"/>
</dbReference>
<dbReference type="Pfam" id="PF01400">
    <property type="entry name" value="Astacin"/>
    <property type="match status" value="1"/>
</dbReference>
<dbReference type="GO" id="GO:0006508">
    <property type="term" value="P:proteolysis"/>
    <property type="evidence" value="ECO:0007669"/>
    <property type="project" value="InterPro"/>
</dbReference>
<organism evidence="2 3">
    <name type="scientific">Oleoguttula mirabilis</name>
    <dbReference type="NCBI Taxonomy" id="1507867"/>
    <lineage>
        <taxon>Eukaryota</taxon>
        <taxon>Fungi</taxon>
        <taxon>Dikarya</taxon>
        <taxon>Ascomycota</taxon>
        <taxon>Pezizomycotina</taxon>
        <taxon>Dothideomycetes</taxon>
        <taxon>Dothideomycetidae</taxon>
        <taxon>Mycosphaerellales</taxon>
        <taxon>Teratosphaeriaceae</taxon>
        <taxon>Oleoguttula</taxon>
    </lineage>
</organism>
<dbReference type="PANTHER" id="PTHR10127">
    <property type="entry name" value="DISCOIDIN, CUB, EGF, LAMININ , AND ZINC METALLOPROTEASE DOMAIN CONTAINING"/>
    <property type="match status" value="1"/>
</dbReference>
<sequence>MATVYPACAGSPIAHERWLRYCFADERSATTLLPTVVHAIARWWPASLYSAFKIQPDLGCRGDYRCICGPHTSADALRIQDGRTAEGQTEFVTFTGIGYAPAGRMSHGAVWYRNRMVFSWLNPDGYDEASGGTISTDPFVEEVIMMTHELGHGIGFVHEHQRPDAESSNWIVYQPQFLWGYPHASQNPALMADTSFPSHMGAVDRMSRVCNSEPLAQQYFSPALDFMSLAHRTYDYSYLVGSPQYDYKSIMHYSCDDASNAAPHQGFALVKHPARVPRPPRGQEPDYKIWMGGRRRMDERAISNADVARVALLYPLSQEATRAAQGLEAAGGWRAVPFVIPGYFTTTVYPAPTP</sequence>
<gene>
    <name evidence="2" type="ORF">LTR36_005923</name>
</gene>
<feature type="domain" description="Peptidase M12A" evidence="1">
    <location>
        <begin position="135"/>
        <end position="168"/>
    </location>
</feature>
<comment type="caution">
    <text evidence="2">The sequence shown here is derived from an EMBL/GenBank/DDBJ whole genome shotgun (WGS) entry which is preliminary data.</text>
</comment>
<keyword evidence="3" id="KW-1185">Reference proteome</keyword>
<proteinExistence type="predicted"/>
<evidence type="ECO:0000313" key="3">
    <source>
        <dbReference type="Proteomes" id="UP001324427"/>
    </source>
</evidence>
<dbReference type="InterPro" id="IPR001506">
    <property type="entry name" value="Peptidase_M12A"/>
</dbReference>
<accession>A0AAV9JDF3</accession>
<dbReference type="PANTHER" id="PTHR10127:SF850">
    <property type="entry name" value="METALLOENDOPEPTIDASE"/>
    <property type="match status" value="1"/>
</dbReference>
<dbReference type="AlphaFoldDB" id="A0AAV9JDF3"/>
<name>A0AAV9JDF3_9PEZI</name>
<dbReference type="Gene3D" id="3.40.390.10">
    <property type="entry name" value="Collagenase (Catalytic Domain)"/>
    <property type="match status" value="1"/>
</dbReference>
<evidence type="ECO:0000313" key="2">
    <source>
        <dbReference type="EMBL" id="KAK4543145.1"/>
    </source>
</evidence>
<dbReference type="SUPFAM" id="SSF55486">
    <property type="entry name" value="Metalloproteases ('zincins'), catalytic domain"/>
    <property type="match status" value="1"/>
</dbReference>
<dbReference type="Proteomes" id="UP001324427">
    <property type="component" value="Unassembled WGS sequence"/>
</dbReference>
<dbReference type="EMBL" id="JAVFHQ010000035">
    <property type="protein sequence ID" value="KAK4543145.1"/>
    <property type="molecule type" value="Genomic_DNA"/>
</dbReference>